<dbReference type="Pfam" id="PF07075">
    <property type="entry name" value="NamZ_N"/>
    <property type="match status" value="1"/>
</dbReference>
<accession>K6Z664</accession>
<dbReference type="PIRSF" id="PIRSF016719">
    <property type="entry name" value="UCP016719"/>
    <property type="match status" value="1"/>
</dbReference>
<dbReference type="InterPro" id="IPR000253">
    <property type="entry name" value="FHA_dom"/>
</dbReference>
<evidence type="ECO:0000259" key="2">
    <source>
        <dbReference type="PROSITE" id="PS50006"/>
    </source>
</evidence>
<keyword evidence="1" id="KW-0732">Signal</keyword>
<dbReference type="STRING" id="493475.GARC_1953"/>
<dbReference type="Gene3D" id="3.90.1150.140">
    <property type="match status" value="1"/>
</dbReference>
<dbReference type="Gene3D" id="3.40.50.12170">
    <property type="entry name" value="Uncharacterised protein PF07075, DUF1343"/>
    <property type="match status" value="1"/>
</dbReference>
<dbReference type="InterPro" id="IPR008302">
    <property type="entry name" value="NamZ"/>
</dbReference>
<dbReference type="OrthoDB" id="9801061at2"/>
<reference evidence="3 4" key="1">
    <citation type="journal article" date="2017" name="Antonie Van Leeuwenhoek">
        <title>Rhizobium rhizosphaerae sp. nov., a novel species isolated from rice rhizosphere.</title>
        <authorList>
            <person name="Zhao J.J."/>
            <person name="Zhang J."/>
            <person name="Zhang R.J."/>
            <person name="Zhang C.W."/>
            <person name="Yin H.Q."/>
            <person name="Zhang X.X."/>
        </authorList>
    </citation>
    <scope>NUCLEOTIDE SEQUENCE [LARGE SCALE GENOMIC DNA]</scope>
    <source>
        <strain evidence="3 4">BSs20135</strain>
    </source>
</reference>
<sequence>MNMSFLLKVVLLTLIMAITACSSLQTPQAIQVGAQRGELYLPLLQNKKVALVVNQSSRVNNQHLLDYLLSKQVNVVRIFAPEHGFRGDHDAGAQVKNAIDPVTGIAITSIYGKNKKPEKFIMDEVDVVIFDIQDVGVRFYTFISSMHYMMEAAAESNTQFIVFDRPNPNGKFVDGPILEAEFQSFVGMHPIPVLHGMTLAELALMIKGEAWINKAASLDLITIANNHYGRELPYTLPVAPSPNLPNSQAIQLYPSLCFFEATPVSIGRGTAFPFQVMGHDSVPLGDFEFTPIATPGAALHPKLENQLLFGKDLRQSNIEGLNLDGFIYAYQQFKSAGYDFFERANFMDKLAGTDSLRLAIEQGQSAEQIKAAWQSNLQAFKQQRKAYLLYPDY</sequence>
<dbReference type="EMBL" id="BAEO01000027">
    <property type="protein sequence ID" value="GAC18920.1"/>
    <property type="molecule type" value="Genomic_DNA"/>
</dbReference>
<evidence type="ECO:0000256" key="1">
    <source>
        <dbReference type="SAM" id="SignalP"/>
    </source>
</evidence>
<keyword evidence="4" id="KW-1185">Reference proteome</keyword>
<proteinExistence type="predicted"/>
<name>K6Z664_9ALTE</name>
<feature type="signal peptide" evidence="1">
    <location>
        <begin position="1"/>
        <end position="22"/>
    </location>
</feature>
<dbReference type="GO" id="GO:0033922">
    <property type="term" value="F:peptidoglycan beta-N-acetylmuramidase activity"/>
    <property type="evidence" value="ECO:0007669"/>
    <property type="project" value="InterPro"/>
</dbReference>
<dbReference type="AlphaFoldDB" id="K6Z664"/>
<dbReference type="PANTHER" id="PTHR42915:SF1">
    <property type="entry name" value="PEPTIDOGLYCAN BETA-N-ACETYLMURAMIDASE NAMZ"/>
    <property type="match status" value="1"/>
</dbReference>
<dbReference type="PROSITE" id="PS50006">
    <property type="entry name" value="FHA_DOMAIN"/>
    <property type="match status" value="1"/>
</dbReference>
<dbReference type="eggNOG" id="COG3876">
    <property type="taxonomic scope" value="Bacteria"/>
</dbReference>
<dbReference type="InterPro" id="IPR048502">
    <property type="entry name" value="NamZ_N"/>
</dbReference>
<evidence type="ECO:0000313" key="3">
    <source>
        <dbReference type="EMBL" id="GAC18920.1"/>
    </source>
</evidence>
<feature type="chain" id="PRO_5003898107" description="FHA domain-containing protein" evidence="1">
    <location>
        <begin position="23"/>
        <end position="393"/>
    </location>
</feature>
<comment type="caution">
    <text evidence="3">The sequence shown here is derived from an EMBL/GenBank/DDBJ whole genome shotgun (WGS) entry which is preliminary data.</text>
</comment>
<organism evidence="3 4">
    <name type="scientific">Paraglaciecola arctica BSs20135</name>
    <dbReference type="NCBI Taxonomy" id="493475"/>
    <lineage>
        <taxon>Bacteria</taxon>
        <taxon>Pseudomonadati</taxon>
        <taxon>Pseudomonadota</taxon>
        <taxon>Gammaproteobacteria</taxon>
        <taxon>Alteromonadales</taxon>
        <taxon>Alteromonadaceae</taxon>
        <taxon>Paraglaciecola</taxon>
    </lineage>
</organism>
<dbReference type="RefSeq" id="WP_007619224.1">
    <property type="nucleotide sequence ID" value="NZ_BAEO01000027.1"/>
</dbReference>
<dbReference type="PANTHER" id="PTHR42915">
    <property type="entry name" value="HYPOTHETICAL 460 KDA PROTEIN IN FEUA-SIGW INTERGENIC REGION [PRECURSOR]"/>
    <property type="match status" value="1"/>
</dbReference>
<evidence type="ECO:0000313" key="4">
    <source>
        <dbReference type="Proteomes" id="UP000006327"/>
    </source>
</evidence>
<dbReference type="Proteomes" id="UP000006327">
    <property type="component" value="Unassembled WGS sequence"/>
</dbReference>
<gene>
    <name evidence="3" type="ORF">GARC_1953</name>
</gene>
<feature type="domain" description="FHA" evidence="2">
    <location>
        <begin position="109"/>
        <end position="178"/>
    </location>
</feature>
<dbReference type="InterPro" id="IPR048503">
    <property type="entry name" value="NamZ_C"/>
</dbReference>
<protein>
    <recommendedName>
        <fullName evidence="2">FHA domain-containing protein</fullName>
    </recommendedName>
</protein>
<dbReference type="Pfam" id="PF20732">
    <property type="entry name" value="NamZ_C"/>
    <property type="match status" value="1"/>
</dbReference>